<reference evidence="3 4" key="1">
    <citation type="journal article" date="2020" name="Phytopathology">
        <title>Genome Sequence Resources of Colletotrichum truncatum, C. plurivorum, C. musicola, and C. sojae: Four Species Pathogenic to Soybean (Glycine max).</title>
        <authorList>
            <person name="Rogerio F."/>
            <person name="Boufleur T.R."/>
            <person name="Ciampi-Guillardi M."/>
            <person name="Sukno S.A."/>
            <person name="Thon M.R."/>
            <person name="Massola Junior N.S."/>
            <person name="Baroncelli R."/>
        </authorList>
    </citation>
    <scope>NUCLEOTIDE SEQUENCE [LARGE SCALE GENOMIC DNA]</scope>
    <source>
        <strain evidence="3 4">LFN0009</strain>
    </source>
</reference>
<feature type="compositionally biased region" description="Gly residues" evidence="1">
    <location>
        <begin position="260"/>
        <end position="269"/>
    </location>
</feature>
<name>A0A8H6JM85_9PEZI</name>
<evidence type="ECO:0000256" key="2">
    <source>
        <dbReference type="SAM" id="SignalP"/>
    </source>
</evidence>
<sequence>MKYQAVALAASTLLSLSAAGPSGHRHYHLRRVTKREVPQEHSHELYLGITAEFLNKNNPKGIADPVFGLLGDAAAKNGAGQVTNLACLHQETADQAFTNAKEAKDIRGMSAALVYATLERNTQGIGQTSAACTDKAVNPEIAALKQHQDPAGETAAADNKAITLELAKQLATIGGDPMLALESGTFAPGDKADSTLKGNTCDDKDDKTGCIFTQKSLVLDATPEEITAAVAGITPTFIGSTGELKATHIDFNGLAVAGQKGGASGGAASGGATNSTAGSGSNSGNAGNTANNGNKAANKGKSATCVARNVAANNSTGNAGGKNGISGNNGNNNSGNNNSGNDNSGNDNSGNASGTNVQTFTGDLGGLPPPVIQSSGNRPFSVNGDTFVGKGAALGRSCDVQKNKCANAVNSGQLDGEVSQCDEQANQCRAAAASNKRRSSSSSSRRSVNRNFNDKRQAAGDFGSCSDPSIAFSNTLPDRKSAGFIANNQNDFNHGSAQKIGIIAGFICQRLQDSCKAPEATIESCKTAETAAQAATQDQAAADAFNSALIGGSAAGNVTRRW</sequence>
<evidence type="ECO:0000313" key="3">
    <source>
        <dbReference type="EMBL" id="KAF6815205.1"/>
    </source>
</evidence>
<dbReference type="AlphaFoldDB" id="A0A8H6JM85"/>
<feature type="chain" id="PRO_5034526154" evidence="2">
    <location>
        <begin position="20"/>
        <end position="562"/>
    </location>
</feature>
<evidence type="ECO:0000256" key="1">
    <source>
        <dbReference type="SAM" id="MobiDB-lite"/>
    </source>
</evidence>
<dbReference type="EMBL" id="WIGN01000037">
    <property type="protein sequence ID" value="KAF6815205.1"/>
    <property type="molecule type" value="Genomic_DNA"/>
</dbReference>
<organism evidence="3 4">
    <name type="scientific">Colletotrichum sojae</name>
    <dbReference type="NCBI Taxonomy" id="2175907"/>
    <lineage>
        <taxon>Eukaryota</taxon>
        <taxon>Fungi</taxon>
        <taxon>Dikarya</taxon>
        <taxon>Ascomycota</taxon>
        <taxon>Pezizomycotina</taxon>
        <taxon>Sordariomycetes</taxon>
        <taxon>Hypocreomycetidae</taxon>
        <taxon>Glomerellales</taxon>
        <taxon>Glomerellaceae</taxon>
        <taxon>Colletotrichum</taxon>
        <taxon>Colletotrichum orchidearum species complex</taxon>
    </lineage>
</organism>
<dbReference type="Proteomes" id="UP000652219">
    <property type="component" value="Unassembled WGS sequence"/>
</dbReference>
<proteinExistence type="predicted"/>
<feature type="signal peptide" evidence="2">
    <location>
        <begin position="1"/>
        <end position="19"/>
    </location>
</feature>
<comment type="caution">
    <text evidence="3">The sequence shown here is derived from an EMBL/GenBank/DDBJ whole genome shotgun (WGS) entry which is preliminary data.</text>
</comment>
<feature type="region of interest" description="Disordered" evidence="1">
    <location>
        <begin position="313"/>
        <end position="379"/>
    </location>
</feature>
<feature type="compositionally biased region" description="Low complexity" evidence="1">
    <location>
        <begin position="325"/>
        <end position="354"/>
    </location>
</feature>
<gene>
    <name evidence="3" type="ORF">CSOJ01_03657</name>
</gene>
<accession>A0A8H6JM85</accession>
<keyword evidence="2" id="KW-0732">Signal</keyword>
<evidence type="ECO:0000313" key="4">
    <source>
        <dbReference type="Proteomes" id="UP000652219"/>
    </source>
</evidence>
<feature type="compositionally biased region" description="Low complexity" evidence="1">
    <location>
        <begin position="270"/>
        <end position="298"/>
    </location>
</feature>
<feature type="compositionally biased region" description="Low complexity" evidence="1">
    <location>
        <begin position="431"/>
        <end position="451"/>
    </location>
</feature>
<feature type="region of interest" description="Disordered" evidence="1">
    <location>
        <begin position="260"/>
        <end position="298"/>
    </location>
</feature>
<protein>
    <submittedName>
        <fullName evidence="3">Uncharacterized protein</fullName>
    </submittedName>
</protein>
<feature type="region of interest" description="Disordered" evidence="1">
    <location>
        <begin position="431"/>
        <end position="452"/>
    </location>
</feature>
<keyword evidence="4" id="KW-1185">Reference proteome</keyword>